<sequence length="352" mass="41010">MKNERYYYGIMNTEEKQAYKMIYEGLKMRAYNIVVSVYSSPESVQETYLRVLYDNPLLFYVNQTVVKMTGEPGYWILLPEYLYANREITTITNDIHRIVNKIAVKANTFKGNEFRLEKCLHDSVVKSVAYDYDALKNNDCFNAHSIVGAFLDKKAVCEGIAKAFKLLCNEFGIKCIVVLGKANKDGDFSGDDYHAWNLVKIGDESYHVDVTWDNLYDTDIHHISYDYFNVTTKDILIDHQPLDAPLPFCDSTRLNYFYCTKSFVSTYAELVELLFTRFNAREIMFKAKTDKGEFQLVDELKEKTVAALMHVMFVRGNTKPFALMFNEMHRIVKIVFMPKELRKIDLKKYDKS</sequence>
<protein>
    <submittedName>
        <fullName evidence="1">Uncharacterized protein</fullName>
    </submittedName>
</protein>
<keyword evidence="2" id="KW-1185">Reference proteome</keyword>
<accession>A0AC61QV14</accession>
<evidence type="ECO:0000313" key="1">
    <source>
        <dbReference type="EMBL" id="TGX96152.1"/>
    </source>
</evidence>
<name>A0AC61QV14_9FIRM</name>
<dbReference type="EMBL" id="SRZB01000083">
    <property type="protein sequence ID" value="TGX96152.1"/>
    <property type="molecule type" value="Genomic_DNA"/>
</dbReference>
<gene>
    <name evidence="1" type="ORF">E5357_17175</name>
</gene>
<evidence type="ECO:0000313" key="2">
    <source>
        <dbReference type="Proteomes" id="UP000307720"/>
    </source>
</evidence>
<comment type="caution">
    <text evidence="1">The sequence shown here is derived from an EMBL/GenBank/DDBJ whole genome shotgun (WGS) entry which is preliminary data.</text>
</comment>
<proteinExistence type="predicted"/>
<organism evidence="1 2">
    <name type="scientific">Hominisplanchenecus murintestinalis</name>
    <dbReference type="NCBI Taxonomy" id="2941517"/>
    <lineage>
        <taxon>Bacteria</taxon>
        <taxon>Bacillati</taxon>
        <taxon>Bacillota</taxon>
        <taxon>Clostridia</taxon>
        <taxon>Lachnospirales</taxon>
        <taxon>Lachnospiraceae</taxon>
        <taxon>Hominisplanchenecus</taxon>
    </lineage>
</organism>
<dbReference type="Proteomes" id="UP000307720">
    <property type="component" value="Unassembled WGS sequence"/>
</dbReference>
<reference evidence="1" key="1">
    <citation type="submission" date="2019-04" db="EMBL/GenBank/DDBJ databases">
        <title>Microbes associate with the intestines of laboratory mice.</title>
        <authorList>
            <person name="Navarre W."/>
            <person name="Wong E."/>
            <person name="Huang K."/>
            <person name="Tropini C."/>
            <person name="Ng K."/>
            <person name="Yu B."/>
        </authorList>
    </citation>
    <scope>NUCLEOTIDE SEQUENCE</scope>
    <source>
        <strain evidence="1">NM72_1-8</strain>
    </source>
</reference>